<dbReference type="AlphaFoldDB" id="A0A0L0G224"/>
<evidence type="ECO:0000313" key="2">
    <source>
        <dbReference type="EMBL" id="KNC82889.1"/>
    </source>
</evidence>
<organism evidence="2 3">
    <name type="scientific">Sphaeroforma arctica JP610</name>
    <dbReference type="NCBI Taxonomy" id="667725"/>
    <lineage>
        <taxon>Eukaryota</taxon>
        <taxon>Ichthyosporea</taxon>
        <taxon>Ichthyophonida</taxon>
        <taxon>Sphaeroforma</taxon>
    </lineage>
</organism>
<protein>
    <submittedName>
        <fullName evidence="2">Uncharacterized protein</fullName>
    </submittedName>
</protein>
<dbReference type="GeneID" id="25905336"/>
<evidence type="ECO:0000256" key="1">
    <source>
        <dbReference type="SAM" id="MobiDB-lite"/>
    </source>
</evidence>
<accession>A0A0L0G224</accession>
<dbReference type="EMBL" id="KQ241882">
    <property type="protein sequence ID" value="KNC82889.1"/>
    <property type="molecule type" value="Genomic_DNA"/>
</dbReference>
<dbReference type="RefSeq" id="XP_014156791.1">
    <property type="nucleotide sequence ID" value="XM_014301316.1"/>
</dbReference>
<reference evidence="2 3" key="1">
    <citation type="submission" date="2011-02" db="EMBL/GenBank/DDBJ databases">
        <title>The Genome Sequence of Sphaeroforma arctica JP610.</title>
        <authorList>
            <consortium name="The Broad Institute Genome Sequencing Platform"/>
            <person name="Russ C."/>
            <person name="Cuomo C."/>
            <person name="Young S.K."/>
            <person name="Zeng Q."/>
            <person name="Gargeya S."/>
            <person name="Alvarado L."/>
            <person name="Berlin A."/>
            <person name="Chapman S.B."/>
            <person name="Chen Z."/>
            <person name="Freedman E."/>
            <person name="Gellesch M."/>
            <person name="Goldberg J."/>
            <person name="Griggs A."/>
            <person name="Gujja S."/>
            <person name="Heilman E."/>
            <person name="Heiman D."/>
            <person name="Howarth C."/>
            <person name="Mehta T."/>
            <person name="Neiman D."/>
            <person name="Pearson M."/>
            <person name="Roberts A."/>
            <person name="Saif S."/>
            <person name="Shea T."/>
            <person name="Shenoy N."/>
            <person name="Sisk P."/>
            <person name="Stolte C."/>
            <person name="Sykes S."/>
            <person name="White J."/>
            <person name="Yandava C."/>
            <person name="Burger G."/>
            <person name="Gray M.W."/>
            <person name="Holland P.W.H."/>
            <person name="King N."/>
            <person name="Lang F.B.F."/>
            <person name="Roger A.J."/>
            <person name="Ruiz-Trillo I."/>
            <person name="Haas B."/>
            <person name="Nusbaum C."/>
            <person name="Birren B."/>
        </authorList>
    </citation>
    <scope>NUCLEOTIDE SEQUENCE [LARGE SCALE GENOMIC DNA]</scope>
    <source>
        <strain evidence="2 3">JP610</strain>
    </source>
</reference>
<name>A0A0L0G224_9EUKA</name>
<feature type="compositionally biased region" description="Low complexity" evidence="1">
    <location>
        <begin position="1"/>
        <end position="15"/>
    </location>
</feature>
<gene>
    <name evidence="2" type="ORF">SARC_04832</name>
</gene>
<sequence>MQTQTQTKTHPTQPETPAPTRATAGTHNPTATSSPPEHAPVQTHSIQQRRIEPAVQSAGATDETEQLHVVPRLPSQPTNVAQVGQPYKSAAAAVQSVGASDETEQLNVVPQLPSQPTNMARVAQPYKSAAAAFASLRGGNQLSDVMAAAHMREDDQNTGHIRAMGAKAGARAAVDMRRPLPIQNRTNMNSEYAKGNVVYIDTRLAPGMGGLNILRRRIAIGGKSRATPSPTPLPAFMPVDAEGTLDQRLNSYLQSIESKRVLHRGRNNGRNNAQLWDAIPVDLLRRRTAA</sequence>
<keyword evidence="3" id="KW-1185">Reference proteome</keyword>
<feature type="compositionally biased region" description="Polar residues" evidence="1">
    <location>
        <begin position="23"/>
        <end position="35"/>
    </location>
</feature>
<feature type="region of interest" description="Disordered" evidence="1">
    <location>
        <begin position="1"/>
        <end position="80"/>
    </location>
</feature>
<proteinExistence type="predicted"/>
<evidence type="ECO:0000313" key="3">
    <source>
        <dbReference type="Proteomes" id="UP000054560"/>
    </source>
</evidence>
<dbReference type="Proteomes" id="UP000054560">
    <property type="component" value="Unassembled WGS sequence"/>
</dbReference>